<evidence type="ECO:0000313" key="4">
    <source>
        <dbReference type="Proteomes" id="UP001373714"/>
    </source>
</evidence>
<dbReference type="Proteomes" id="UP001373714">
    <property type="component" value="Unassembled WGS sequence"/>
</dbReference>
<organism evidence="3 4">
    <name type="scientific">Orbilia blumenaviensis</name>
    <dbReference type="NCBI Taxonomy" id="1796055"/>
    <lineage>
        <taxon>Eukaryota</taxon>
        <taxon>Fungi</taxon>
        <taxon>Dikarya</taxon>
        <taxon>Ascomycota</taxon>
        <taxon>Pezizomycotina</taxon>
        <taxon>Orbiliomycetes</taxon>
        <taxon>Orbiliales</taxon>
        <taxon>Orbiliaceae</taxon>
        <taxon>Orbilia</taxon>
    </lineage>
</organism>
<dbReference type="PANTHER" id="PTHR30619:SF1">
    <property type="entry name" value="RECOMBINATION PROTEIN 2"/>
    <property type="match status" value="1"/>
</dbReference>
<dbReference type="PANTHER" id="PTHR30619">
    <property type="entry name" value="DNA INTERNALIZATION/COMPETENCE PROTEIN COMEC/REC2"/>
    <property type="match status" value="1"/>
</dbReference>
<sequence>MAPLWEVHSHHLSIGEGDSALHFLVDRNDPKLWPLPLIKKAVLVDSGRSKQCINILMVLDRFAKGTMYRQHATVSKDANDILFRKLDVLVLSHLDGDHREGIESLVDEAVYEALRNYCDDHPGLDQAQLQQACDNGLVQPLWFEWGTAANPDTIVYLPYISTGVGSDCLKDSSSKPPSNWIFKPDNTGPDTGTVWVAQSVKLINEPQPWIVSVPLAKYKRGRPIIGMDFFSDTEVPVVSPTGAKYVVDIVDELRLRSVDSTKPAMVCVASNGFMCDEAGVNDRRYKMKWSEDFNDMYLHPYDPEASVQMVRDGEDKTTPNNQASIACFVIWPGNPDYSNCFSHYIAGDLGDKYEDKIVRWATNRPVGNDQRRYPIRVRSHKLSHHGGKYSTPTTLLYAWRPTSVINSNGLHKGHKHPAWENLMLLMTWTAWMHKKDYANDGAIAYFTSYPIYLVRWGENNLMAVKTESFNREYSVKEFWDWRRVITNSWAQASNNPLNFFGDLPTWKLSRHICDYVAKCWDQVSIESGDSYRIGPDTARVWDPNINPNKIFGIIQRYDGNGYLNVNHLVFRGYDWETIDFTQFRTYLNNSFTFSTSSPDIKFKVKGPNWRTLPTPDTPTNKATWRKLGSDNFPYWPIGNSMSTTVASILKYNVDDDKEDAVANIDNRETFRLIEDTQPEYFNSSETELSGQSHTTRLKTSASDVTYFITSDGEHAPDLNIFRTTTLADTDYFLGKLSTAGLIFAGDIATATESILLHDSDDLLQWLQMVSGRFGDLRSKLSAKFSYDSTTKLATVSQYTYETVLGAFYPPNSEFPSGIDPKSVLSFSTNNNKASFYGDELPSINPGQMLIMSLDPKSPIYTTSFTFRQIASLFEFDISATAGLIADISGLTFNVDNQPKSKNALWIIPDNQYSTTLRLQFVVPKEKVDSIQSKMNEIIQDIMKIDLQIQFKNPRIVAKKKWERFANFGDTGRVKTSSELTFVTTLSFKDKVGNGNFPDIQTALCFGEDSTDFILTFEPDTSGHPPDILSMIALLLPGKPTIKLEDYIPSLQNIYLRRVTYSQSNATFKDGKVHTVSLTLQVSLGTNTTLQCKLDADITQNETKLGFHCELFPDNRPDGFGQIYAFKPYMPTVETWTTLPPVDSEKKSIKGSDTGNVFEVFSTASPGDELSYSPFNPQIVGLALDVRGGTINFTGTVVNIPPDDPTGKNPPKTPPIRFEAAALQIVSTYKPLALVKAAAQASLILQCPDPTIQPAKLILEINYDAKINKVWTLGGKVENVSGALLYSLFDSDCNSEIVDVLRNVELDFAMTVTFGKDPAPSTINLKGDLYIGPIKFGYKYQHNGIGTKDKPKWTFKATLAVKMEKSPLQGILAALCGDDVTNALPDWLTKINLDSSTDSQNLTTFNIEKIGDFLVAQLSFALSGSLSLFYYHIQKTRTDLSATDTSSAKRVLGIKLSGLPKVGDIPMIGEIKQPFQEFDFMWVGVSKAKEAHSPDDDPTVAIGLTREELEVLGKLDGGKIRYKDNFKPPEQGKQKNKNDVLVNAGFHFVACNETDVILDYTFNKPSKQDPKSSTELISPKTQQITTQGAATSPMNKTIGPVTITGIGFGFDWDQRIISLIIDGSVKLGPLEFGLIGFAVKFKLQSGKTLKDLPEGLDLDFDIDGLSAAFEKDPIILAGAFERLKKNEYQGAAIIGFTPWLFQAAGYYGKLSPTEETFWIFCRLQGPIATIGYAEIRGLTGGFGYNSTVRFPDAASVATFPFVAPPSDDLPLTKVLEQLLGTDWFKPKSGSYWVAAGLTVLAFQMLSVNAVVAVEWSDNLKLGIFGIATAELPKGKSVKRKFVKVQLGLTATMDFSTMILKIDGQLTPASFILDPSCHLTGGFAFYSWLGKTPGQEELEGQWVFTVGGYHHSYQPPAQFPRPPRLGISWSFNENINITGEAYFAITPRVCMGGGKLSVTLTLGPLSAYLNAWADFLVNYKPFSFEAEAGISVGVSYVLDLWFVSIPIKIDISARLYLWGPPIAGKVHVDFWVFGFDVKFGNSDGNDYTPLTLQQFYDLVLQADNPPPSPSSMLIGNATTATGHNRDPEVEADKEPIPHIFTCTSGLVPAMKADTDEDKDNKKWVVRGAIFEFTVSCKFAISQYTIVPDYKALEDSGDFDTEMQPISVPTGDVHAFPMKMGTKLARSELTLEIVNKGGKTIVFHEERYLATSEWHHTVVKTASPLALWGEYDSAYDPSGGRNPPDLLNGSKKATIEMATGVTLRPPTTTPNDDSIPAFDLKEAMLQEAAKCSFPCQKGMNDEWQPLDPQPSKPYEAVPKAWKSASISLSDATTAWAEAMGWDPKILSPNIPGTLIDKMEDLLMDAPLLNNVTKEKVFS</sequence>
<feature type="region of interest" description="Disordered" evidence="1">
    <location>
        <begin position="1564"/>
        <end position="1592"/>
    </location>
</feature>
<evidence type="ECO:0000256" key="1">
    <source>
        <dbReference type="SAM" id="MobiDB-lite"/>
    </source>
</evidence>
<dbReference type="InterPro" id="IPR046538">
    <property type="entry name" value="DUF6603"/>
</dbReference>
<comment type="caution">
    <text evidence="3">The sequence shown here is derived from an EMBL/GenBank/DDBJ whole genome shotgun (WGS) entry which is preliminary data.</text>
</comment>
<dbReference type="Gene3D" id="3.60.15.10">
    <property type="entry name" value="Ribonuclease Z/Hydroxyacylglutathione hydrolase-like"/>
    <property type="match status" value="1"/>
</dbReference>
<protein>
    <recommendedName>
        <fullName evidence="2">DUF6603 domain-containing protein</fullName>
    </recommendedName>
</protein>
<gene>
    <name evidence="3" type="ORF">TWF730_009261</name>
</gene>
<name>A0AAV9V046_9PEZI</name>
<accession>A0AAV9V046</accession>
<dbReference type="InterPro" id="IPR036866">
    <property type="entry name" value="RibonucZ/Hydroxyglut_hydro"/>
</dbReference>
<dbReference type="InterPro" id="IPR052159">
    <property type="entry name" value="Competence_DNA_uptake"/>
</dbReference>
<feature type="domain" description="DUF6603" evidence="2">
    <location>
        <begin position="1593"/>
        <end position="2132"/>
    </location>
</feature>
<evidence type="ECO:0000313" key="3">
    <source>
        <dbReference type="EMBL" id="KAK6352435.1"/>
    </source>
</evidence>
<proteinExistence type="predicted"/>
<evidence type="ECO:0000259" key="2">
    <source>
        <dbReference type="Pfam" id="PF20248"/>
    </source>
</evidence>
<feature type="compositionally biased region" description="Polar residues" evidence="1">
    <location>
        <begin position="1572"/>
        <end position="1592"/>
    </location>
</feature>
<keyword evidence="4" id="KW-1185">Reference proteome</keyword>
<dbReference type="EMBL" id="JAVHNS010000006">
    <property type="protein sequence ID" value="KAK6352435.1"/>
    <property type="molecule type" value="Genomic_DNA"/>
</dbReference>
<dbReference type="Pfam" id="PF20248">
    <property type="entry name" value="DUF6603"/>
    <property type="match status" value="1"/>
</dbReference>
<reference evidence="3 4" key="1">
    <citation type="submission" date="2019-10" db="EMBL/GenBank/DDBJ databases">
        <authorList>
            <person name="Palmer J.M."/>
        </authorList>
    </citation>
    <scope>NUCLEOTIDE SEQUENCE [LARGE SCALE GENOMIC DNA]</scope>
    <source>
        <strain evidence="3 4">TWF730</strain>
    </source>
</reference>